<dbReference type="InterPro" id="IPR042099">
    <property type="entry name" value="ANL_N_sf"/>
</dbReference>
<dbReference type="SUPFAM" id="SSF56801">
    <property type="entry name" value="Acetyl-CoA synthetase-like"/>
    <property type="match status" value="1"/>
</dbReference>
<evidence type="ECO:0000313" key="4">
    <source>
        <dbReference type="EMBL" id="SJL08881.1"/>
    </source>
</evidence>
<dbReference type="Pfam" id="PF23562">
    <property type="entry name" value="AMP-binding_C_3"/>
    <property type="match status" value="1"/>
</dbReference>
<dbReference type="Pfam" id="PF00975">
    <property type="entry name" value="Thioesterase"/>
    <property type="match status" value="1"/>
</dbReference>
<evidence type="ECO:0000256" key="1">
    <source>
        <dbReference type="ARBA" id="ARBA00022450"/>
    </source>
</evidence>
<accession>A0A284RJD4</accession>
<dbReference type="Gene3D" id="3.40.50.1820">
    <property type="entry name" value="alpha/beta hydrolase"/>
    <property type="match status" value="1"/>
</dbReference>
<dbReference type="STRING" id="47428.A0A284RJD4"/>
<dbReference type="GO" id="GO:0031177">
    <property type="term" value="F:phosphopantetheine binding"/>
    <property type="evidence" value="ECO:0007669"/>
    <property type="project" value="InterPro"/>
</dbReference>
<protein>
    <recommendedName>
        <fullName evidence="3">Polyketide synthase-like phosphopantetheine-binding domain-containing protein</fullName>
    </recommendedName>
</protein>
<dbReference type="InterPro" id="IPR001031">
    <property type="entry name" value="Thioesterase"/>
</dbReference>
<dbReference type="InterPro" id="IPR029058">
    <property type="entry name" value="AB_hydrolase_fold"/>
</dbReference>
<dbReference type="AlphaFoldDB" id="A0A284RJD4"/>
<dbReference type="InterPro" id="IPR009081">
    <property type="entry name" value="PP-bd_ACP"/>
</dbReference>
<evidence type="ECO:0000259" key="3">
    <source>
        <dbReference type="SMART" id="SM00823"/>
    </source>
</evidence>
<dbReference type="OrthoDB" id="429813at2759"/>
<dbReference type="SUPFAM" id="SSF47336">
    <property type="entry name" value="ACP-like"/>
    <property type="match status" value="1"/>
</dbReference>
<feature type="domain" description="Polyketide synthase-like phosphopantetheine-binding" evidence="3">
    <location>
        <begin position="540"/>
        <end position="620"/>
    </location>
</feature>
<dbReference type="OMA" id="EITEWIR"/>
<evidence type="ECO:0000313" key="5">
    <source>
        <dbReference type="Proteomes" id="UP000219338"/>
    </source>
</evidence>
<dbReference type="Gene3D" id="3.40.50.12780">
    <property type="entry name" value="N-terminal domain of ligase-like"/>
    <property type="match status" value="1"/>
</dbReference>
<keyword evidence="1" id="KW-0596">Phosphopantetheine</keyword>
<dbReference type="Gene3D" id="1.10.1200.10">
    <property type="entry name" value="ACP-like"/>
    <property type="match status" value="1"/>
</dbReference>
<dbReference type="Pfam" id="PF00550">
    <property type="entry name" value="PP-binding"/>
    <property type="match status" value="1"/>
</dbReference>
<dbReference type="InterPro" id="IPR000873">
    <property type="entry name" value="AMP-dep_synth/lig_dom"/>
</dbReference>
<dbReference type="InterPro" id="IPR036736">
    <property type="entry name" value="ACP-like_sf"/>
</dbReference>
<dbReference type="InterPro" id="IPR020806">
    <property type="entry name" value="PKS_PP-bd"/>
</dbReference>
<sequence>MKTSPGSSSTFTRPPLDGSLTYPEIFDYNAQHSPDHPVFQFYDQDHIQKVTWSEVAKAIHAAGRIVLENVPQTDTVPVVGVLAHTDMSTFHLIGPGIIRTGYSAFPISTRNSPAAVAHLLESTGCKNLFVSADPAVQEVIRMQDGINTIPMPTFEDLYLKNDSEPLPHVRPDWEQPALIMHSSGSTRFPSPIHHTHRFYAMHGVWLSYGDMDVCGHVLSAHGLPMYHLMGCWTLMIAASDGVTIAVLPPKSQSIVPTPERVLEGIKATECTLVFCAWAQDPAAPEVLARATVVYFAGGPLSKSAGDSLVAQGVPLCTLFGSTETTYSAKVVPKDTPAEGWEWFEWARYIDYVLLPAEGEDDDIFRVIIKENPKTGYSPAVFNTTIDGIRAYDTKDLFVRHPINSEMFKSYGRHDDQIIHSTGEKTNPTPIEGTITTDKRVGAAVMFGQSKFQSGVLISPAPGDTMSKANEEAPQHSRIFKEMILVTHPFKPFTFTAKGTPRRRGILLAYNKEIEAAYEAVENISVSNIPVPQKWNIDEITEWIRRVVHSLLRTDAQISDTQDLFVVGVDSLIAVAIRNTITSTLRKTRAISTAVIRTLPQNFVFNNPSVSLLSAFVHSTVISSQYNRTTETEDEDDESEPVIAFNKLPEPGETIVKLRKGKGEPPLIVFHGGAGLAFDFRSYPEKFRTAVWTVQVTPDTPMTSLENLVAFYRRKIKDERPTGPYRFAGYSASSILAFLMAQEFERHGDTVSQLAMLDLFPSLFLHQIPLADSPNRRKEFIAAVIKIMLDLTAWDKSRKSSVDALRSAFNGTGGSPLQRFTMDTARELSGLIGDFCLRPDIGRWMGSMKDVKAPVTVYVAEQGARLIPMPEEEREDLGASRWLPGARVVRVPGGHMDFLEHDLVIAGLQEGYL</sequence>
<name>A0A284RJD4_ARMOS</name>
<dbReference type="InterPro" id="IPR051414">
    <property type="entry name" value="Adenylate-forming_Reductase"/>
</dbReference>
<dbReference type="PANTHER" id="PTHR43439:SF2">
    <property type="entry name" value="ENZYME, PUTATIVE (JCVI)-RELATED"/>
    <property type="match status" value="1"/>
</dbReference>
<keyword evidence="5" id="KW-1185">Reference proteome</keyword>
<proteinExistence type="predicted"/>
<dbReference type="SUPFAM" id="SSF53474">
    <property type="entry name" value="alpha/beta-Hydrolases"/>
    <property type="match status" value="1"/>
</dbReference>
<keyword evidence="2" id="KW-0597">Phosphoprotein</keyword>
<evidence type="ECO:0000256" key="2">
    <source>
        <dbReference type="ARBA" id="ARBA00022553"/>
    </source>
</evidence>
<dbReference type="EMBL" id="FUEG01000009">
    <property type="protein sequence ID" value="SJL08881.1"/>
    <property type="molecule type" value="Genomic_DNA"/>
</dbReference>
<dbReference type="SMART" id="SM00823">
    <property type="entry name" value="PKS_PP"/>
    <property type="match status" value="1"/>
</dbReference>
<gene>
    <name evidence="4" type="ORF">ARMOST_12253</name>
</gene>
<organism evidence="4 5">
    <name type="scientific">Armillaria ostoyae</name>
    <name type="common">Armillaria root rot fungus</name>
    <dbReference type="NCBI Taxonomy" id="47428"/>
    <lineage>
        <taxon>Eukaryota</taxon>
        <taxon>Fungi</taxon>
        <taxon>Dikarya</taxon>
        <taxon>Basidiomycota</taxon>
        <taxon>Agaricomycotina</taxon>
        <taxon>Agaricomycetes</taxon>
        <taxon>Agaricomycetidae</taxon>
        <taxon>Agaricales</taxon>
        <taxon>Marasmiineae</taxon>
        <taxon>Physalacriaceae</taxon>
        <taxon>Armillaria</taxon>
    </lineage>
</organism>
<dbReference type="PANTHER" id="PTHR43439">
    <property type="entry name" value="PHENYLACETATE-COENZYME A LIGASE"/>
    <property type="match status" value="1"/>
</dbReference>
<reference evidence="5" key="1">
    <citation type="journal article" date="2017" name="Nat. Ecol. Evol.">
        <title>Genome expansion and lineage-specific genetic innovations in the forest pathogenic fungi Armillaria.</title>
        <authorList>
            <person name="Sipos G."/>
            <person name="Prasanna A.N."/>
            <person name="Walter M.C."/>
            <person name="O'Connor E."/>
            <person name="Balint B."/>
            <person name="Krizsan K."/>
            <person name="Kiss B."/>
            <person name="Hess J."/>
            <person name="Varga T."/>
            <person name="Slot J."/>
            <person name="Riley R."/>
            <person name="Boka B."/>
            <person name="Rigling D."/>
            <person name="Barry K."/>
            <person name="Lee J."/>
            <person name="Mihaltcheva S."/>
            <person name="LaButti K."/>
            <person name="Lipzen A."/>
            <person name="Waldron R."/>
            <person name="Moloney N.M."/>
            <person name="Sperisen C."/>
            <person name="Kredics L."/>
            <person name="Vagvoelgyi C."/>
            <person name="Patrignani A."/>
            <person name="Fitzpatrick D."/>
            <person name="Nagy I."/>
            <person name="Doyle S."/>
            <person name="Anderson J.B."/>
            <person name="Grigoriev I.V."/>
            <person name="Gueldener U."/>
            <person name="Muensterkoetter M."/>
            <person name="Nagy L.G."/>
        </authorList>
    </citation>
    <scope>NUCLEOTIDE SEQUENCE [LARGE SCALE GENOMIC DNA]</scope>
    <source>
        <strain evidence="5">C18/9</strain>
    </source>
</reference>
<dbReference type="Pfam" id="PF00501">
    <property type="entry name" value="AMP-binding"/>
    <property type="match status" value="1"/>
</dbReference>
<dbReference type="Proteomes" id="UP000219338">
    <property type="component" value="Unassembled WGS sequence"/>
</dbReference>